<dbReference type="AlphaFoldDB" id="A0A4R9C0V3"/>
<evidence type="ECO:0000313" key="1">
    <source>
        <dbReference type="EMBL" id="TFD95248.1"/>
    </source>
</evidence>
<gene>
    <name evidence="1" type="ORF">E3T61_01040</name>
</gene>
<dbReference type="Pfam" id="PF09952">
    <property type="entry name" value="AbiEi_2"/>
    <property type="match status" value="1"/>
</dbReference>
<evidence type="ECO:0000313" key="2">
    <source>
        <dbReference type="Proteomes" id="UP000298468"/>
    </source>
</evidence>
<proteinExistence type="predicted"/>
<sequence length="355" mass="38516">MREVENSAVVAISRVFGALPHVTVREGLDGSVALESRSGRWQLHPVWIGEGFPQDVRRAMGESSHDSAAHTNAVMTANKMSTGARQALESAGVSWADMEGNAHIETGDGLFVLTGSRRKRAAEVRAFLWTESAGAVAEMLLHSALEGVRNGGNREAGQAPRPALIAATTGWSYPQVGKILQQFDAIGYTRKVGPERGRTSHRTIADAPRLLSEWASWYRRRPLSAAVVSGESRDPQDYVRQMESIFGVESVAISGWLGLDEVAPFMTTIPTATVYVEATSLDAIEERLVGHSELRLVDGGGRLTLLRAEPQVLTLSSLVDGRKVVSPIRLYGDLLRLGVRGDDAADHLRETRIGF</sequence>
<keyword evidence="2" id="KW-1185">Reference proteome</keyword>
<dbReference type="RefSeq" id="WP_134639061.1">
    <property type="nucleotide sequence ID" value="NZ_SOHM01000002.1"/>
</dbReference>
<name>A0A4R9C0V3_9MICO</name>
<dbReference type="EMBL" id="SOHM01000002">
    <property type="protein sequence ID" value="TFD95248.1"/>
    <property type="molecule type" value="Genomic_DNA"/>
</dbReference>
<dbReference type="Proteomes" id="UP000298468">
    <property type="component" value="Unassembled WGS sequence"/>
</dbReference>
<comment type="caution">
    <text evidence="1">The sequence shown here is derived from an EMBL/GenBank/DDBJ whole genome shotgun (WGS) entry which is preliminary data.</text>
</comment>
<reference evidence="1 2" key="1">
    <citation type="submission" date="2019-03" db="EMBL/GenBank/DDBJ databases">
        <title>Genomics of glacier-inhabiting Cryobacterium strains.</title>
        <authorList>
            <person name="Liu Q."/>
            <person name="Xin Y.-H."/>
        </authorList>
    </citation>
    <scope>NUCLEOTIDE SEQUENCE [LARGE SCALE GENOMIC DNA]</scope>
    <source>
        <strain evidence="1 2">Sr59</strain>
    </source>
</reference>
<dbReference type="InterPro" id="IPR019238">
    <property type="entry name" value="AbiEi_2"/>
</dbReference>
<accession>A0A4R9C0V3</accession>
<organism evidence="1 2">
    <name type="scientific">Cryobacterium lactosi</name>
    <dbReference type="NCBI Taxonomy" id="1259202"/>
    <lineage>
        <taxon>Bacteria</taxon>
        <taxon>Bacillati</taxon>
        <taxon>Actinomycetota</taxon>
        <taxon>Actinomycetes</taxon>
        <taxon>Micrococcales</taxon>
        <taxon>Microbacteriaceae</taxon>
        <taxon>Cryobacterium</taxon>
    </lineage>
</organism>
<dbReference type="OrthoDB" id="5061103at2"/>
<protein>
    <submittedName>
        <fullName evidence="1">Uncharacterized protein</fullName>
    </submittedName>
</protein>